<name>A0ABQ0MU88_9GAMM</name>
<feature type="transmembrane region" description="Helical" evidence="1">
    <location>
        <begin position="179"/>
        <end position="199"/>
    </location>
</feature>
<keyword evidence="1" id="KW-0812">Transmembrane</keyword>
<comment type="caution">
    <text evidence="3">The sequence shown here is derived from an EMBL/GenBank/DDBJ whole genome shotgun (WGS) entry which is preliminary data.</text>
</comment>
<keyword evidence="4" id="KW-1185">Reference proteome</keyword>
<evidence type="ECO:0000259" key="2">
    <source>
        <dbReference type="Pfam" id="PF01433"/>
    </source>
</evidence>
<evidence type="ECO:0000313" key="4">
    <source>
        <dbReference type="Proteomes" id="UP000197068"/>
    </source>
</evidence>
<dbReference type="PANTHER" id="PTHR11533:SF174">
    <property type="entry name" value="PUROMYCIN-SENSITIVE AMINOPEPTIDASE-RELATED"/>
    <property type="match status" value="1"/>
</dbReference>
<feature type="transmembrane region" description="Helical" evidence="1">
    <location>
        <begin position="152"/>
        <end position="172"/>
    </location>
</feature>
<feature type="transmembrane region" description="Helical" evidence="1">
    <location>
        <begin position="328"/>
        <end position="350"/>
    </location>
</feature>
<dbReference type="EMBL" id="BDQM01000009">
    <property type="protein sequence ID" value="GAW95920.1"/>
    <property type="molecule type" value="Genomic_DNA"/>
</dbReference>
<evidence type="ECO:0000313" key="3">
    <source>
        <dbReference type="EMBL" id="GAW95920.1"/>
    </source>
</evidence>
<gene>
    <name evidence="3" type="ORF">MTCD1_01526</name>
</gene>
<evidence type="ECO:0000256" key="1">
    <source>
        <dbReference type="SAM" id="Phobius"/>
    </source>
</evidence>
<dbReference type="PANTHER" id="PTHR11533">
    <property type="entry name" value="PROTEASE M1 ZINC METALLOPROTEASE"/>
    <property type="match status" value="1"/>
</dbReference>
<feature type="domain" description="Peptidase M1 membrane alanine aminopeptidase" evidence="2">
    <location>
        <begin position="875"/>
        <end position="1074"/>
    </location>
</feature>
<dbReference type="Proteomes" id="UP000197068">
    <property type="component" value="Unassembled WGS sequence"/>
</dbReference>
<feature type="transmembrane region" description="Helical" evidence="1">
    <location>
        <begin position="52"/>
        <end position="75"/>
    </location>
</feature>
<dbReference type="InterPro" id="IPR027268">
    <property type="entry name" value="Peptidase_M4/M1_CTD_sf"/>
</dbReference>
<feature type="transmembrane region" description="Helical" evidence="1">
    <location>
        <begin position="247"/>
        <end position="263"/>
    </location>
</feature>
<dbReference type="InterPro" id="IPR014782">
    <property type="entry name" value="Peptidase_M1_dom"/>
</dbReference>
<feature type="transmembrane region" description="Helical" evidence="1">
    <location>
        <begin position="105"/>
        <end position="132"/>
    </location>
</feature>
<dbReference type="Pfam" id="PF12730">
    <property type="entry name" value="ABC2_membrane_4"/>
    <property type="match status" value="1"/>
</dbReference>
<dbReference type="RefSeq" id="WP_057181891.1">
    <property type="nucleotide sequence ID" value="NZ_BDQM01000009.1"/>
</dbReference>
<feature type="transmembrane region" description="Helical" evidence="1">
    <location>
        <begin position="413"/>
        <end position="438"/>
    </location>
</feature>
<accession>A0ABQ0MU88</accession>
<feature type="transmembrane region" description="Helical" evidence="1">
    <location>
        <begin position="485"/>
        <end position="504"/>
    </location>
</feature>
<sequence length="1203" mass="136104">MLMQMFAFEWRYFTRQPSFYVTSLIFFFLTFFATISENIQLGGAGNVLYNGPFAIAQTLLIMGLFAMFLVVNFVANTATRNDSSKMSELLYSKPINPLSYQLGRFLGSFAVVATVFAFVPLGILIGTLLGGLVGWVEPERLGDTNLSYYFSAYFYLSLPTLLVLSCFFYAVAIKFRSMMAVYLSAVGLFVLYSVSGQLLDAPEYRTIAALLDPFALNSFAEMTRYWTMFDKNNSAIELSGTLLENRLLWLTISVFILAVFGGFRSKVGLSSAKVKKISKKAQKKAAQQTLMQNEKIPQLLNNNIATKSVGIQTAAHLRLRIIFEIKQVVFSAAFVVLALITMVMLISILMSSLGSYGTPNWPLTQTMVEFIAGSTSLLMMIVLAYYSAEIVWRERDSGMGDIVDSMPVHNITFWLSKIIAISLVLALLYLCGIVVTVLNQVLQGHQHIELSQYILRLGYINLVPFVFTAVLAFFLQVISSNKYIGMLLFVLFIISSMTLSSLGFSHNMFQFGAAPQVLYSDINGYGHFLTSHHWYMFYWSGLTLVFACLTYALWHRGPAQSLKTRVKNISYHLSTSGKAIITLGLIIFIGAGSVIHYNTRVLNDFVIADDIDDNRAAYEHKYVGELNATIPTITKVHAKVDIYPSKRRIEAVAELSLTNTSDQPITKFLVAKPDHSKQWSVEIEGGILGELDEEFDTAWFTFTEPLLPGEVREGKLTVTRVHQGFSESNGDFALVHNGTFIDNLALFPNFGYQQGWQLSDRHKRRQHDLAPLQRANKLEDKRFYNESNLGSGIGFIDFEATISTVADQFAIAPGYLQSETLQDGRRTFHYKMDAPMVNYYSFMSAKLESKKEQYKGIDIEVYYHKNHAMNVDRMMESVRDSIDYFSENFGPYQHKQMRIIEYPGYRSFAQSFANTVPFSEKMGFIKDLRDPNNIDMAYYVTAHEVAHQWWGHQVGAANVQGSAIISETLSQYSALMVMEKKYGQNNLRKFLKYELDKYLSGRSSEALAEMPLYRSEGQQYIHYNKGSIVMMALKDRLGEQRLNNALHNFLNEFKYQSTPYPTTLDLMAYLNQDTDAQEKRFISDLFEHISLYDLKTTDVQVVAVTDIEDTFDVTLTIEAALMRADGQGKETEVDFSDKIDIGLFSADPDDLTAQNFVLYLAKHQIKTGTNKITVRVKGKPKFAGVDPFIRLVDRDSADNIFRL</sequence>
<keyword evidence="1" id="KW-1133">Transmembrane helix</keyword>
<dbReference type="SUPFAM" id="SSF55486">
    <property type="entry name" value="Metalloproteases ('zincins'), catalytic domain"/>
    <property type="match status" value="1"/>
</dbReference>
<feature type="transmembrane region" description="Helical" evidence="1">
    <location>
        <begin position="370"/>
        <end position="392"/>
    </location>
</feature>
<dbReference type="Gene3D" id="1.10.390.10">
    <property type="entry name" value="Neutral Protease Domain 2"/>
    <property type="match status" value="1"/>
</dbReference>
<organism evidence="3 4">
    <name type="scientific">Colwellia marinimaniae</name>
    <dbReference type="NCBI Taxonomy" id="1513592"/>
    <lineage>
        <taxon>Bacteria</taxon>
        <taxon>Pseudomonadati</taxon>
        <taxon>Pseudomonadota</taxon>
        <taxon>Gammaproteobacteria</taxon>
        <taxon>Alteromonadales</taxon>
        <taxon>Colwelliaceae</taxon>
        <taxon>Colwellia</taxon>
    </lineage>
</organism>
<feature type="transmembrane region" description="Helical" evidence="1">
    <location>
        <begin position="535"/>
        <end position="554"/>
    </location>
</feature>
<keyword evidence="1" id="KW-0472">Membrane</keyword>
<feature type="transmembrane region" description="Helical" evidence="1">
    <location>
        <begin position="575"/>
        <end position="597"/>
    </location>
</feature>
<feature type="transmembrane region" description="Helical" evidence="1">
    <location>
        <begin position="458"/>
        <end position="478"/>
    </location>
</feature>
<dbReference type="InterPro" id="IPR050344">
    <property type="entry name" value="Peptidase_M1_aminopeptidases"/>
</dbReference>
<dbReference type="Pfam" id="PF01433">
    <property type="entry name" value="Peptidase_M1"/>
    <property type="match status" value="1"/>
</dbReference>
<protein>
    <submittedName>
        <fullName evidence="3">Membrane protein</fullName>
    </submittedName>
</protein>
<reference evidence="3 4" key="1">
    <citation type="submission" date="2017-06" db="EMBL/GenBank/DDBJ databases">
        <title>Whole Genome Sequences of Colwellia marinimaniae MTCD1.</title>
        <authorList>
            <person name="Kusumoto H."/>
            <person name="Inoue M."/>
            <person name="Tanikawa K."/>
            <person name="Maeji H."/>
            <person name="Cameron J.H."/>
            <person name="Bartlett D.H."/>
        </authorList>
    </citation>
    <scope>NUCLEOTIDE SEQUENCE [LARGE SCALE GENOMIC DNA]</scope>
    <source>
        <strain evidence="3 4">MTCD1</strain>
    </source>
</reference>
<proteinExistence type="predicted"/>